<gene>
    <name evidence="1" type="ORF">PHLCEN_2v2829</name>
</gene>
<proteinExistence type="predicted"/>
<sequence>MRGKPPGFLLRTSEAWQVIGPEKRKPWKIKRKGEQTKLLYSVLRITDRPRFLSM</sequence>
<name>A0A2R6RI44_9APHY</name>
<protein>
    <submittedName>
        <fullName evidence="1">Uncharacterized protein</fullName>
    </submittedName>
</protein>
<organism evidence="1 2">
    <name type="scientific">Hermanssonia centrifuga</name>
    <dbReference type="NCBI Taxonomy" id="98765"/>
    <lineage>
        <taxon>Eukaryota</taxon>
        <taxon>Fungi</taxon>
        <taxon>Dikarya</taxon>
        <taxon>Basidiomycota</taxon>
        <taxon>Agaricomycotina</taxon>
        <taxon>Agaricomycetes</taxon>
        <taxon>Polyporales</taxon>
        <taxon>Meruliaceae</taxon>
        <taxon>Hermanssonia</taxon>
    </lineage>
</organism>
<dbReference type="Proteomes" id="UP000186601">
    <property type="component" value="Unassembled WGS sequence"/>
</dbReference>
<dbReference type="EMBL" id="MLYV02000256">
    <property type="protein sequence ID" value="PSS29681.1"/>
    <property type="molecule type" value="Genomic_DNA"/>
</dbReference>
<evidence type="ECO:0000313" key="1">
    <source>
        <dbReference type="EMBL" id="PSS29681.1"/>
    </source>
</evidence>
<keyword evidence="2" id="KW-1185">Reference proteome</keyword>
<evidence type="ECO:0000313" key="2">
    <source>
        <dbReference type="Proteomes" id="UP000186601"/>
    </source>
</evidence>
<dbReference type="AlphaFoldDB" id="A0A2R6RI44"/>
<accession>A0A2R6RI44</accession>
<reference evidence="1 2" key="1">
    <citation type="submission" date="2018-02" db="EMBL/GenBank/DDBJ databases">
        <title>Genome sequence of the basidiomycete white-rot fungus Phlebia centrifuga.</title>
        <authorList>
            <person name="Granchi Z."/>
            <person name="Peng M."/>
            <person name="de Vries R.P."/>
            <person name="Hilden K."/>
            <person name="Makela M.R."/>
            <person name="Grigoriev I."/>
            <person name="Riley R."/>
        </authorList>
    </citation>
    <scope>NUCLEOTIDE SEQUENCE [LARGE SCALE GENOMIC DNA]</scope>
    <source>
        <strain evidence="1 2">FBCC195</strain>
    </source>
</reference>
<comment type="caution">
    <text evidence="1">The sequence shown here is derived from an EMBL/GenBank/DDBJ whole genome shotgun (WGS) entry which is preliminary data.</text>
</comment>